<organism evidence="3 4">
    <name type="scientific">Umbelopsis vinacea</name>
    <dbReference type="NCBI Taxonomy" id="44442"/>
    <lineage>
        <taxon>Eukaryota</taxon>
        <taxon>Fungi</taxon>
        <taxon>Fungi incertae sedis</taxon>
        <taxon>Mucoromycota</taxon>
        <taxon>Mucoromycotina</taxon>
        <taxon>Umbelopsidomycetes</taxon>
        <taxon>Umbelopsidales</taxon>
        <taxon>Umbelopsidaceae</taxon>
        <taxon>Umbelopsis</taxon>
    </lineage>
</organism>
<proteinExistence type="predicted"/>
<keyword evidence="2" id="KW-0812">Transmembrane</keyword>
<evidence type="ECO:0000313" key="4">
    <source>
        <dbReference type="Proteomes" id="UP000612746"/>
    </source>
</evidence>
<evidence type="ECO:0000256" key="1">
    <source>
        <dbReference type="SAM" id="MobiDB-lite"/>
    </source>
</evidence>
<keyword evidence="4" id="KW-1185">Reference proteome</keyword>
<dbReference type="Proteomes" id="UP000612746">
    <property type="component" value="Unassembled WGS sequence"/>
</dbReference>
<reference evidence="3" key="1">
    <citation type="submission" date="2020-12" db="EMBL/GenBank/DDBJ databases">
        <title>Metabolic potential, ecology and presence of endohyphal bacteria is reflected in genomic diversity of Mucoromycotina.</title>
        <authorList>
            <person name="Muszewska A."/>
            <person name="Okrasinska A."/>
            <person name="Steczkiewicz K."/>
            <person name="Drgas O."/>
            <person name="Orlowska M."/>
            <person name="Perlinska-Lenart U."/>
            <person name="Aleksandrzak-Piekarczyk T."/>
            <person name="Szatraj K."/>
            <person name="Zielenkiewicz U."/>
            <person name="Pilsyk S."/>
            <person name="Malc E."/>
            <person name="Mieczkowski P."/>
            <person name="Kruszewska J.S."/>
            <person name="Biernat P."/>
            <person name="Pawlowska J."/>
        </authorList>
    </citation>
    <scope>NUCLEOTIDE SEQUENCE</scope>
    <source>
        <strain evidence="3">WA0000051536</strain>
    </source>
</reference>
<evidence type="ECO:0000256" key="2">
    <source>
        <dbReference type="SAM" id="Phobius"/>
    </source>
</evidence>
<dbReference type="AlphaFoldDB" id="A0A8H7PL79"/>
<feature type="region of interest" description="Disordered" evidence="1">
    <location>
        <begin position="252"/>
        <end position="272"/>
    </location>
</feature>
<comment type="caution">
    <text evidence="3">The sequence shown here is derived from an EMBL/GenBank/DDBJ whole genome shotgun (WGS) entry which is preliminary data.</text>
</comment>
<gene>
    <name evidence="3" type="ORF">INT44_000576</name>
</gene>
<accession>A0A8H7PL79</accession>
<evidence type="ECO:0000313" key="3">
    <source>
        <dbReference type="EMBL" id="KAG2176097.1"/>
    </source>
</evidence>
<dbReference type="OrthoDB" id="2429797at2759"/>
<keyword evidence="2" id="KW-1133">Transmembrane helix</keyword>
<feature type="transmembrane region" description="Helical" evidence="2">
    <location>
        <begin position="108"/>
        <end position="134"/>
    </location>
</feature>
<name>A0A8H7PL79_9FUNG</name>
<protein>
    <submittedName>
        <fullName evidence="3">Uncharacterized protein</fullName>
    </submittedName>
</protein>
<sequence length="272" mass="29884">MLGCCGFFITGWCGGAVYFLYEASKDLDSTLFYAPTNCTPVRFHYDSDDDLYVFANYTVPGNSFNYTTMLNHLDDNAIYSIGHTIPCFYALHDHSYVMAQVGINAGTVVMMVFASIFCIPVAALAIFILSVPIFAMRPMISKLAVSSKAIASEAGTKLGTIFKRKPDVSQDNCDTSTPNRSIGSSVHGYLMAPVMYFKAAFGSMASWLKARFTRNDSSKDQLQDAYGLEDQGSLKSRASSGYSFRSNKKLLSHSKSMRSEASDQVSVETRSL</sequence>
<keyword evidence="2" id="KW-0472">Membrane</keyword>
<feature type="compositionally biased region" description="Polar residues" evidence="1">
    <location>
        <begin position="262"/>
        <end position="272"/>
    </location>
</feature>
<dbReference type="EMBL" id="JAEPRA010000014">
    <property type="protein sequence ID" value="KAG2176097.1"/>
    <property type="molecule type" value="Genomic_DNA"/>
</dbReference>